<reference evidence="3" key="1">
    <citation type="journal article" date="2018" name="Nat. Microbiol.">
        <title>Leveraging single-cell genomics to expand the fungal tree of life.</title>
        <authorList>
            <person name="Ahrendt S.R."/>
            <person name="Quandt C.A."/>
            <person name="Ciobanu D."/>
            <person name="Clum A."/>
            <person name="Salamov A."/>
            <person name="Andreopoulos B."/>
            <person name="Cheng J.F."/>
            <person name="Woyke T."/>
            <person name="Pelin A."/>
            <person name="Henrissat B."/>
            <person name="Reynolds N.K."/>
            <person name="Benny G.L."/>
            <person name="Smith M.E."/>
            <person name="James T.Y."/>
            <person name="Grigoriev I.V."/>
        </authorList>
    </citation>
    <scope>NUCLEOTIDE SEQUENCE [LARGE SCALE GENOMIC DNA]</scope>
    <source>
        <strain evidence="3">ATCC 52028</strain>
    </source>
</reference>
<accession>A0A4P9WRY9</accession>
<dbReference type="Pfam" id="PF23362">
    <property type="entry name" value="DHX37_C"/>
    <property type="match status" value="1"/>
</dbReference>
<protein>
    <recommendedName>
        <fullName evidence="1">ATP-dependent RNA helicase DHX37-like C-terminal domain-containing protein</fullName>
    </recommendedName>
</protein>
<dbReference type="AlphaFoldDB" id="A0A4P9WRY9"/>
<proteinExistence type="predicted"/>
<gene>
    <name evidence="2" type="ORF">CAUPRSCDRAFT_12339</name>
</gene>
<name>A0A4P9WRY9_9FUNG</name>
<dbReference type="InterPro" id="IPR056371">
    <property type="entry name" value="DHX37-like_C"/>
</dbReference>
<organism evidence="2 3">
    <name type="scientific">Caulochytrium protostelioides</name>
    <dbReference type="NCBI Taxonomy" id="1555241"/>
    <lineage>
        <taxon>Eukaryota</taxon>
        <taxon>Fungi</taxon>
        <taxon>Fungi incertae sedis</taxon>
        <taxon>Chytridiomycota</taxon>
        <taxon>Chytridiomycota incertae sedis</taxon>
        <taxon>Chytridiomycetes</taxon>
        <taxon>Caulochytriales</taxon>
        <taxon>Caulochytriaceae</taxon>
        <taxon>Caulochytrium</taxon>
    </lineage>
</organism>
<evidence type="ECO:0000313" key="3">
    <source>
        <dbReference type="Proteomes" id="UP000268535"/>
    </source>
</evidence>
<evidence type="ECO:0000313" key="2">
    <source>
        <dbReference type="EMBL" id="RKO95959.1"/>
    </source>
</evidence>
<evidence type="ECO:0000259" key="1">
    <source>
        <dbReference type="Pfam" id="PF23362"/>
    </source>
</evidence>
<dbReference type="EMBL" id="ML010595">
    <property type="protein sequence ID" value="RKO95959.1"/>
    <property type="molecule type" value="Genomic_DNA"/>
</dbReference>
<sequence length="345" mass="39199">MWKRPTTEQIGGLVRRLIAAYPNQLARFKGYAEANPEGKNSGHRFPVYELLEGEPNIEHMYDAKQQNDPDASRPVVHITLHNRSLLRQGHNPPEWLAYHELIIPGRQRLDEPVPMPDDDGVTSGPRRLRMLRVFLKDVTMIRPEWIAPQICSDIIQWSAPMTEPLPAYDPASDAVMAYYKGSLRLKLPNDSETYGQAYGPEWDLPAQVRTMEPVAIAAAWFARALFDGRVLFPSAVTSHSTEADPFTFLTRFWLVKPPSLTSPNLTGRGLAVVQTLRQAHICSKHALLRMWQEKPAFLLEPMLQLLPAEIQSLLRKPGMWPPVAKVRFQSESKTWRYAPAPWSVA</sequence>
<dbReference type="Proteomes" id="UP000268535">
    <property type="component" value="Unassembled WGS sequence"/>
</dbReference>
<feature type="domain" description="ATP-dependent RNA helicase DHX37-like C-terminal" evidence="1">
    <location>
        <begin position="264"/>
        <end position="323"/>
    </location>
</feature>